<dbReference type="PANTHER" id="PTHR11575:SF24">
    <property type="entry name" value="5'-NUCLEOTIDASE"/>
    <property type="match status" value="1"/>
</dbReference>
<dbReference type="InterPro" id="IPR006179">
    <property type="entry name" value="5_nucleotidase/apyrase"/>
</dbReference>
<dbReference type="PROSITE" id="PS51257">
    <property type="entry name" value="PROKAR_LIPOPROTEIN"/>
    <property type="match status" value="1"/>
</dbReference>
<sequence>MQIRWLLPIFIIAGLFTGCSQYSSTEDKRNSVSNIETTYPNPDPEISALLESYRDSLDTVMGQKIATVHDTLRFSKPESPLGNLVADALRYRAGSELKEFVHLGIIGASSFGLYLTPGELTLHEVMEFMPYENHLVILKMRGSKVFELANQIAEMGGAPVSGIRFRIEDGEARGVLVNSQILDHSTEYMVATSSWAANGGDRFPALWDYNDRIDLYDVNVRDLYTDYFKSRQDIYPNLDGRIRF</sequence>
<dbReference type="InterPro" id="IPR008334">
    <property type="entry name" value="5'-Nucleotdase_C"/>
</dbReference>
<dbReference type="GO" id="GO:0009166">
    <property type="term" value="P:nucleotide catabolic process"/>
    <property type="evidence" value="ECO:0007669"/>
    <property type="project" value="InterPro"/>
</dbReference>
<gene>
    <name evidence="2" type="ORF">CWD77_10960</name>
</gene>
<dbReference type="Gene3D" id="3.90.780.10">
    <property type="entry name" value="5'-Nucleotidase, C-terminal domain"/>
    <property type="match status" value="1"/>
</dbReference>
<evidence type="ECO:0000313" key="2">
    <source>
        <dbReference type="EMBL" id="PKD43138.1"/>
    </source>
</evidence>
<dbReference type="GO" id="GO:0016787">
    <property type="term" value="F:hydrolase activity"/>
    <property type="evidence" value="ECO:0007669"/>
    <property type="project" value="InterPro"/>
</dbReference>
<dbReference type="SUPFAM" id="SSF55816">
    <property type="entry name" value="5'-nucleotidase (syn. UDP-sugar hydrolase), C-terminal domain"/>
    <property type="match status" value="1"/>
</dbReference>
<dbReference type="RefSeq" id="WP_101073612.1">
    <property type="nucleotide sequence ID" value="NZ_PISP01000003.1"/>
</dbReference>
<dbReference type="Proteomes" id="UP000233398">
    <property type="component" value="Unassembled WGS sequence"/>
</dbReference>
<dbReference type="Pfam" id="PF02872">
    <property type="entry name" value="5_nucleotid_C"/>
    <property type="match status" value="1"/>
</dbReference>
<evidence type="ECO:0000313" key="3">
    <source>
        <dbReference type="Proteomes" id="UP000233398"/>
    </source>
</evidence>
<dbReference type="InterPro" id="IPR036907">
    <property type="entry name" value="5'-Nucleotdase_C_sf"/>
</dbReference>
<dbReference type="OrthoDB" id="4762412at2"/>
<dbReference type="AlphaFoldDB" id="A0A2N0VG46"/>
<dbReference type="PANTHER" id="PTHR11575">
    <property type="entry name" value="5'-NUCLEOTIDASE-RELATED"/>
    <property type="match status" value="1"/>
</dbReference>
<comment type="caution">
    <text evidence="2">The sequence shown here is derived from an EMBL/GenBank/DDBJ whole genome shotgun (WGS) entry which is preliminary data.</text>
</comment>
<reference evidence="2 3" key="1">
    <citation type="submission" date="2017-11" db="EMBL/GenBank/DDBJ databases">
        <title>Rhodohalobacter 15182 sp. nov., isolated from a salt lake.</title>
        <authorList>
            <person name="Han S."/>
        </authorList>
    </citation>
    <scope>NUCLEOTIDE SEQUENCE [LARGE SCALE GENOMIC DNA]</scope>
    <source>
        <strain evidence="2 3">15182</strain>
    </source>
</reference>
<proteinExistence type="predicted"/>
<dbReference type="GO" id="GO:0030288">
    <property type="term" value="C:outer membrane-bounded periplasmic space"/>
    <property type="evidence" value="ECO:0007669"/>
    <property type="project" value="TreeGrafter"/>
</dbReference>
<keyword evidence="3" id="KW-1185">Reference proteome</keyword>
<organism evidence="2 3">
    <name type="scientific">Rhodohalobacter barkolensis</name>
    <dbReference type="NCBI Taxonomy" id="2053187"/>
    <lineage>
        <taxon>Bacteria</taxon>
        <taxon>Pseudomonadati</taxon>
        <taxon>Balneolota</taxon>
        <taxon>Balneolia</taxon>
        <taxon>Balneolales</taxon>
        <taxon>Balneolaceae</taxon>
        <taxon>Rhodohalobacter</taxon>
    </lineage>
</organism>
<protein>
    <recommendedName>
        <fullName evidence="1">5'-Nucleotidase C-terminal domain-containing protein</fullName>
    </recommendedName>
</protein>
<name>A0A2N0VG46_9BACT</name>
<accession>A0A2N0VG46</accession>
<dbReference type="EMBL" id="PISP01000003">
    <property type="protein sequence ID" value="PKD43138.1"/>
    <property type="molecule type" value="Genomic_DNA"/>
</dbReference>
<evidence type="ECO:0000259" key="1">
    <source>
        <dbReference type="Pfam" id="PF02872"/>
    </source>
</evidence>
<dbReference type="PRINTS" id="PR01607">
    <property type="entry name" value="APYRASEFAMLY"/>
</dbReference>
<feature type="domain" description="5'-Nucleotidase C-terminal" evidence="1">
    <location>
        <begin position="75"/>
        <end position="206"/>
    </location>
</feature>